<dbReference type="EMBL" id="FTOD01000001">
    <property type="protein sequence ID" value="SIS42226.1"/>
    <property type="molecule type" value="Genomic_DNA"/>
</dbReference>
<evidence type="ECO:0000259" key="5">
    <source>
        <dbReference type="Pfam" id="PF03446"/>
    </source>
</evidence>
<dbReference type="GO" id="GO:0046395">
    <property type="term" value="P:carboxylic acid catabolic process"/>
    <property type="evidence" value="ECO:0007669"/>
    <property type="project" value="UniProtKB-ARBA"/>
</dbReference>
<feature type="domain" description="3-hydroxyisobutyrate dehydrogenase-like NAD-binding" evidence="6">
    <location>
        <begin position="166"/>
        <end position="285"/>
    </location>
</feature>
<evidence type="ECO:0000256" key="4">
    <source>
        <dbReference type="PIRSR" id="PIRSR000103-1"/>
    </source>
</evidence>
<evidence type="ECO:0000259" key="6">
    <source>
        <dbReference type="Pfam" id="PF14833"/>
    </source>
</evidence>
<dbReference type="PROSITE" id="PS00895">
    <property type="entry name" value="3_HYDROXYISOBUT_DH"/>
    <property type="match status" value="1"/>
</dbReference>
<evidence type="ECO:0000256" key="2">
    <source>
        <dbReference type="ARBA" id="ARBA00023002"/>
    </source>
</evidence>
<dbReference type="Pfam" id="PF14833">
    <property type="entry name" value="NAD_binding_11"/>
    <property type="match status" value="1"/>
</dbReference>
<sequence>MVMRVGFIGLGIMGKPMARNLIRAGYKLVVHNRTVSKADELVREGAEAAENPRRVAEKSDVVITMLPDSPDVKKVVEGVDGIFEGAREGSLLIDMSTISPVVSRELSRKARERNLGMLDAPVSGGEPGAEEGTLSIMVGGPVQDFDRARPLFKVLGRTITHVGEAGAGQVVKACNQIVVASVIGAVSEALVLGAKAGVNPELIIDTLSGRLAGNKVMEVRRSNFLEHDFKPGFKLDLHHKDLGIALAAGRKYGVSLPLTSVADQLQGALVAKGRGKEDHIAMLTLIEEMARYRIDDWAGQSREQTMAGE</sequence>
<comment type="similarity">
    <text evidence="1">Belongs to the HIBADH-related family.</text>
</comment>
<dbReference type="InterPro" id="IPR008927">
    <property type="entry name" value="6-PGluconate_DH-like_C_sf"/>
</dbReference>
<dbReference type="PANTHER" id="PTHR43060">
    <property type="entry name" value="3-HYDROXYISOBUTYRATE DEHYDROGENASE-LIKE 1, MITOCHONDRIAL-RELATED"/>
    <property type="match status" value="1"/>
</dbReference>
<protein>
    <submittedName>
        <fullName evidence="7">Tartronate semialdehyde reductase</fullName>
    </submittedName>
</protein>
<gene>
    <name evidence="7" type="ORF">SAMN05421790_101523</name>
</gene>
<dbReference type="GO" id="GO:0046487">
    <property type="term" value="P:glyoxylate metabolic process"/>
    <property type="evidence" value="ECO:0007669"/>
    <property type="project" value="InterPro"/>
</dbReference>
<evidence type="ECO:0000313" key="8">
    <source>
        <dbReference type="Proteomes" id="UP000186795"/>
    </source>
</evidence>
<dbReference type="Gene3D" id="1.10.1040.10">
    <property type="entry name" value="N-(1-d-carboxylethyl)-l-norvaline Dehydrogenase, domain 2"/>
    <property type="match status" value="1"/>
</dbReference>
<dbReference type="NCBIfam" id="TIGR01505">
    <property type="entry name" value="tartro_sem_red"/>
    <property type="match status" value="1"/>
</dbReference>
<keyword evidence="3" id="KW-0520">NAD</keyword>
<evidence type="ECO:0000313" key="7">
    <source>
        <dbReference type="EMBL" id="SIS42226.1"/>
    </source>
</evidence>
<dbReference type="InterPro" id="IPR015815">
    <property type="entry name" value="HIBADH-related"/>
</dbReference>
<name>A0A1N7IZ00_9BACL</name>
<dbReference type="InterPro" id="IPR006115">
    <property type="entry name" value="6PGDH_NADP-bd"/>
</dbReference>
<dbReference type="InterPro" id="IPR013328">
    <property type="entry name" value="6PGD_dom2"/>
</dbReference>
<keyword evidence="8" id="KW-1185">Reference proteome</keyword>
<feature type="active site" evidence="4">
    <location>
        <position position="172"/>
    </location>
</feature>
<dbReference type="Gene3D" id="3.40.50.720">
    <property type="entry name" value="NAD(P)-binding Rossmann-like Domain"/>
    <property type="match status" value="1"/>
</dbReference>
<proteinExistence type="inferred from homology"/>
<dbReference type="Proteomes" id="UP000186795">
    <property type="component" value="Unassembled WGS sequence"/>
</dbReference>
<keyword evidence="2" id="KW-0560">Oxidoreductase</keyword>
<dbReference type="InterPro" id="IPR036291">
    <property type="entry name" value="NAD(P)-bd_dom_sf"/>
</dbReference>
<evidence type="ECO:0000256" key="3">
    <source>
        <dbReference type="ARBA" id="ARBA00023027"/>
    </source>
</evidence>
<evidence type="ECO:0000256" key="1">
    <source>
        <dbReference type="ARBA" id="ARBA00009080"/>
    </source>
</evidence>
<dbReference type="SUPFAM" id="SSF51735">
    <property type="entry name" value="NAD(P)-binding Rossmann-fold domains"/>
    <property type="match status" value="1"/>
</dbReference>
<dbReference type="PIRSF" id="PIRSF000103">
    <property type="entry name" value="HIBADH"/>
    <property type="match status" value="1"/>
</dbReference>
<dbReference type="GO" id="GO:0051287">
    <property type="term" value="F:NAD binding"/>
    <property type="evidence" value="ECO:0007669"/>
    <property type="project" value="InterPro"/>
</dbReference>
<dbReference type="GO" id="GO:0008679">
    <property type="term" value="F:2-hydroxy-3-oxopropionate reductase activity"/>
    <property type="evidence" value="ECO:0007669"/>
    <property type="project" value="InterPro"/>
</dbReference>
<dbReference type="Pfam" id="PF03446">
    <property type="entry name" value="NAD_binding_2"/>
    <property type="match status" value="1"/>
</dbReference>
<accession>A0A1N7IZ00</accession>
<organism evidence="7 8">
    <name type="scientific">Kroppenstedtia eburnea</name>
    <dbReference type="NCBI Taxonomy" id="714067"/>
    <lineage>
        <taxon>Bacteria</taxon>
        <taxon>Bacillati</taxon>
        <taxon>Bacillota</taxon>
        <taxon>Bacilli</taxon>
        <taxon>Bacillales</taxon>
        <taxon>Thermoactinomycetaceae</taxon>
        <taxon>Kroppenstedtia</taxon>
    </lineage>
</organism>
<feature type="domain" description="6-phosphogluconate dehydrogenase NADP-binding" evidence="5">
    <location>
        <begin position="4"/>
        <end position="163"/>
    </location>
</feature>
<dbReference type="InterPro" id="IPR006398">
    <property type="entry name" value="Tartro_sem_red"/>
</dbReference>
<dbReference type="InterPro" id="IPR029154">
    <property type="entry name" value="HIBADH-like_NADP-bd"/>
</dbReference>
<dbReference type="SUPFAM" id="SSF48179">
    <property type="entry name" value="6-phosphogluconate dehydrogenase C-terminal domain-like"/>
    <property type="match status" value="1"/>
</dbReference>
<dbReference type="AlphaFoldDB" id="A0A1N7IZ00"/>
<dbReference type="PANTHER" id="PTHR43060:SF15">
    <property type="entry name" value="3-HYDROXYISOBUTYRATE DEHYDROGENASE-LIKE 1, MITOCHONDRIAL-RELATED"/>
    <property type="match status" value="1"/>
</dbReference>
<reference evidence="8" key="1">
    <citation type="submission" date="2017-01" db="EMBL/GenBank/DDBJ databases">
        <authorList>
            <person name="Varghese N."/>
            <person name="Submissions S."/>
        </authorList>
    </citation>
    <scope>NUCLEOTIDE SEQUENCE [LARGE SCALE GENOMIC DNA]</scope>
    <source>
        <strain evidence="8">DSM 45196</strain>
    </source>
</reference>
<dbReference type="GO" id="GO:0050661">
    <property type="term" value="F:NADP binding"/>
    <property type="evidence" value="ECO:0007669"/>
    <property type="project" value="InterPro"/>
</dbReference>
<dbReference type="FunFam" id="3.40.50.720:FF:000071">
    <property type="entry name" value="2-hydroxy-3-oxopropionate reductase"/>
    <property type="match status" value="1"/>
</dbReference>
<dbReference type="InterPro" id="IPR002204">
    <property type="entry name" value="3-OH-isobutyrate_DH-rel_CS"/>
</dbReference>